<feature type="domain" description="Histidine kinase" evidence="9">
    <location>
        <begin position="229"/>
        <end position="416"/>
    </location>
</feature>
<keyword evidence="6 10" id="KW-0418">Kinase</keyword>
<dbReference type="GO" id="GO:0000155">
    <property type="term" value="F:phosphorelay sensor kinase activity"/>
    <property type="evidence" value="ECO:0007669"/>
    <property type="project" value="InterPro"/>
</dbReference>
<dbReference type="InterPro" id="IPR005467">
    <property type="entry name" value="His_kinase_dom"/>
</dbReference>
<dbReference type="RefSeq" id="WP_091377471.1">
    <property type="nucleotide sequence ID" value="NZ_LT629740.1"/>
</dbReference>
<keyword evidence="7 8" id="KW-1133">Transmembrane helix</keyword>
<comment type="catalytic activity">
    <reaction evidence="1">
        <text>ATP + protein L-histidine = ADP + protein N-phospho-L-histidine.</text>
        <dbReference type="EC" id="2.7.13.3"/>
    </reaction>
</comment>
<dbReference type="SMART" id="SM00387">
    <property type="entry name" value="HATPase_c"/>
    <property type="match status" value="1"/>
</dbReference>
<dbReference type="SMART" id="SM00388">
    <property type="entry name" value="HisKA"/>
    <property type="match status" value="1"/>
</dbReference>
<evidence type="ECO:0000256" key="1">
    <source>
        <dbReference type="ARBA" id="ARBA00000085"/>
    </source>
</evidence>
<reference evidence="10 11" key="1">
    <citation type="submission" date="2016-10" db="EMBL/GenBank/DDBJ databases">
        <authorList>
            <person name="de Groot N.N."/>
        </authorList>
    </citation>
    <scope>NUCLEOTIDE SEQUENCE [LARGE SCALE GENOMIC DNA]</scope>
    <source>
        <strain evidence="10 11">MP1X4</strain>
    </source>
</reference>
<name>A0A1H2BHI2_MUCMA</name>
<evidence type="ECO:0000256" key="4">
    <source>
        <dbReference type="ARBA" id="ARBA00022679"/>
    </source>
</evidence>
<evidence type="ECO:0000313" key="11">
    <source>
        <dbReference type="Proteomes" id="UP000199679"/>
    </source>
</evidence>
<dbReference type="SUPFAM" id="SSF55874">
    <property type="entry name" value="ATPase domain of HSP90 chaperone/DNA topoisomerase II/histidine kinase"/>
    <property type="match status" value="1"/>
</dbReference>
<dbReference type="PROSITE" id="PS50109">
    <property type="entry name" value="HIS_KIN"/>
    <property type="match status" value="1"/>
</dbReference>
<organism evidence="10 11">
    <name type="scientific">Mucilaginibacter mallensis</name>
    <dbReference type="NCBI Taxonomy" id="652787"/>
    <lineage>
        <taxon>Bacteria</taxon>
        <taxon>Pseudomonadati</taxon>
        <taxon>Bacteroidota</taxon>
        <taxon>Sphingobacteriia</taxon>
        <taxon>Sphingobacteriales</taxon>
        <taxon>Sphingobacteriaceae</taxon>
        <taxon>Mucilaginibacter</taxon>
    </lineage>
</organism>
<keyword evidence="4" id="KW-0808">Transferase</keyword>
<proteinExistence type="predicted"/>
<evidence type="ECO:0000313" key="10">
    <source>
        <dbReference type="EMBL" id="SDT57604.1"/>
    </source>
</evidence>
<dbReference type="PANTHER" id="PTHR45436:SF5">
    <property type="entry name" value="SENSOR HISTIDINE KINASE TRCS"/>
    <property type="match status" value="1"/>
</dbReference>
<evidence type="ECO:0000256" key="2">
    <source>
        <dbReference type="ARBA" id="ARBA00012438"/>
    </source>
</evidence>
<evidence type="ECO:0000256" key="7">
    <source>
        <dbReference type="ARBA" id="ARBA00022989"/>
    </source>
</evidence>
<dbReference type="Gene3D" id="3.30.565.10">
    <property type="entry name" value="Histidine kinase-like ATPase, C-terminal domain"/>
    <property type="match status" value="1"/>
</dbReference>
<dbReference type="AlphaFoldDB" id="A0A1H2BHI2"/>
<dbReference type="InterPro" id="IPR003594">
    <property type="entry name" value="HATPase_dom"/>
</dbReference>
<dbReference type="EC" id="2.7.13.3" evidence="2"/>
<feature type="transmembrane region" description="Helical" evidence="8">
    <location>
        <begin position="140"/>
        <end position="162"/>
    </location>
</feature>
<dbReference type="CDD" id="cd00082">
    <property type="entry name" value="HisKA"/>
    <property type="match status" value="1"/>
</dbReference>
<dbReference type="Proteomes" id="UP000199679">
    <property type="component" value="Chromosome I"/>
</dbReference>
<feature type="transmembrane region" description="Helical" evidence="8">
    <location>
        <begin position="12"/>
        <end position="30"/>
    </location>
</feature>
<dbReference type="CDD" id="cd00075">
    <property type="entry name" value="HATPase"/>
    <property type="match status" value="1"/>
</dbReference>
<keyword evidence="8" id="KW-0472">Membrane</keyword>
<dbReference type="InterPro" id="IPR050428">
    <property type="entry name" value="TCS_sensor_his_kinase"/>
</dbReference>
<evidence type="ECO:0000256" key="5">
    <source>
        <dbReference type="ARBA" id="ARBA00022692"/>
    </source>
</evidence>
<evidence type="ECO:0000256" key="3">
    <source>
        <dbReference type="ARBA" id="ARBA00022553"/>
    </source>
</evidence>
<dbReference type="Gene3D" id="1.10.287.130">
    <property type="match status" value="1"/>
</dbReference>
<dbReference type="OrthoDB" id="1522504at2"/>
<dbReference type="Pfam" id="PF02518">
    <property type="entry name" value="HATPase_c"/>
    <property type="match status" value="1"/>
</dbReference>
<sequence>MKLLARYNRVTLMTTVIIMLLTGIAYYQAISWTFTRQKDKDLTDEETEINEYVNLNHRLPEIFETEHQQVSFTKINIGPVKRVFVDTTYFKIWGKSNPKRQEFHAIGGYEPARGLITSVIVAHQYYKVAIIHSKVETEDLIQIIFSITIGVILLLLIILFATNRFILNRLWKPFYNLMQELDLFNITDKNIIPKIDTSIDEFKRLNNSVANMSSRAKRDYQTLKTFTENAAHELNTPIAIINSKLDLLIQTENFSEWQGKLLTELYGGVLRLNRLNQSLLLLVKIENQLMDEYQQINLHELIEGMIIQFDDIYRDKGLTLTYKLEKKEIFASRYLMEILLSNLIINAIRHNYPGGEIIINLTAENFIIQNTGDGEPLNKEEIFIRFHKSSGSEGSGLGLTISRQICENFNFLLDYGFHSPYHAFIVSFSNQA</sequence>
<keyword evidence="5 8" id="KW-0812">Transmembrane</keyword>
<protein>
    <recommendedName>
        <fullName evidence="2">histidine kinase</fullName>
        <ecNumber evidence="2">2.7.13.3</ecNumber>
    </recommendedName>
</protein>
<dbReference type="EMBL" id="LT629740">
    <property type="protein sequence ID" value="SDT57604.1"/>
    <property type="molecule type" value="Genomic_DNA"/>
</dbReference>
<keyword evidence="11" id="KW-1185">Reference proteome</keyword>
<dbReference type="STRING" id="652787.SAMN05216490_4124"/>
<accession>A0A1H2BHI2</accession>
<dbReference type="Pfam" id="PF00512">
    <property type="entry name" value="HisKA"/>
    <property type="match status" value="1"/>
</dbReference>
<dbReference type="GO" id="GO:0005886">
    <property type="term" value="C:plasma membrane"/>
    <property type="evidence" value="ECO:0007669"/>
    <property type="project" value="TreeGrafter"/>
</dbReference>
<evidence type="ECO:0000259" key="9">
    <source>
        <dbReference type="PROSITE" id="PS50109"/>
    </source>
</evidence>
<keyword evidence="3" id="KW-0597">Phosphoprotein</keyword>
<dbReference type="InterPro" id="IPR036890">
    <property type="entry name" value="HATPase_C_sf"/>
</dbReference>
<evidence type="ECO:0000256" key="8">
    <source>
        <dbReference type="SAM" id="Phobius"/>
    </source>
</evidence>
<gene>
    <name evidence="10" type="ORF">SAMN05216490_4124</name>
</gene>
<dbReference type="InterPro" id="IPR036097">
    <property type="entry name" value="HisK_dim/P_sf"/>
</dbReference>
<evidence type="ECO:0000256" key="6">
    <source>
        <dbReference type="ARBA" id="ARBA00022777"/>
    </source>
</evidence>
<dbReference type="SUPFAM" id="SSF47384">
    <property type="entry name" value="Homodimeric domain of signal transducing histidine kinase"/>
    <property type="match status" value="1"/>
</dbReference>
<dbReference type="PANTHER" id="PTHR45436">
    <property type="entry name" value="SENSOR HISTIDINE KINASE YKOH"/>
    <property type="match status" value="1"/>
</dbReference>
<dbReference type="InterPro" id="IPR003661">
    <property type="entry name" value="HisK_dim/P_dom"/>
</dbReference>